<dbReference type="InterPro" id="IPR006000">
    <property type="entry name" value="Xylulokinase"/>
</dbReference>
<gene>
    <name evidence="8 10 14" type="primary">xylB</name>
    <name evidence="14" type="ORF">F3087_38715</name>
</gene>
<keyword evidence="4 8" id="KW-0547">Nucleotide-binding</keyword>
<feature type="region of interest" description="Disordered" evidence="11">
    <location>
        <begin position="468"/>
        <end position="493"/>
    </location>
</feature>
<evidence type="ECO:0000256" key="3">
    <source>
        <dbReference type="ARBA" id="ARBA00022679"/>
    </source>
</evidence>
<feature type="domain" description="Carbohydrate kinase FGGY N-terminal" evidence="12">
    <location>
        <begin position="5"/>
        <end position="226"/>
    </location>
</feature>
<keyword evidence="15" id="KW-1185">Reference proteome</keyword>
<evidence type="ECO:0000256" key="10">
    <source>
        <dbReference type="RuleBase" id="RU364073"/>
    </source>
</evidence>
<dbReference type="PROSITE" id="PS00445">
    <property type="entry name" value="FGGY_KINASES_2"/>
    <property type="match status" value="1"/>
</dbReference>
<evidence type="ECO:0000256" key="1">
    <source>
        <dbReference type="ARBA" id="ARBA00009156"/>
    </source>
</evidence>
<evidence type="ECO:0000259" key="12">
    <source>
        <dbReference type="Pfam" id="PF00370"/>
    </source>
</evidence>
<accession>A0A5N0E2R0</accession>
<keyword evidence="3 8" id="KW-0808">Transferase</keyword>
<feature type="site" description="Important for activity" evidence="8">
    <location>
        <position position="10"/>
    </location>
</feature>
<comment type="similarity">
    <text evidence="1 8 9">Belongs to the FGGY kinase family.</text>
</comment>
<dbReference type="PANTHER" id="PTHR43095:SF5">
    <property type="entry name" value="XYLULOSE KINASE"/>
    <property type="match status" value="1"/>
</dbReference>
<feature type="domain" description="Carbohydrate kinase FGGY C-terminal" evidence="13">
    <location>
        <begin position="246"/>
        <end position="429"/>
    </location>
</feature>
<dbReference type="InterPro" id="IPR000577">
    <property type="entry name" value="Carb_kinase_FGGY"/>
</dbReference>
<dbReference type="Pfam" id="PF00370">
    <property type="entry name" value="FGGY_N"/>
    <property type="match status" value="1"/>
</dbReference>
<reference evidence="14 15" key="1">
    <citation type="submission" date="2019-09" db="EMBL/GenBank/DDBJ databases">
        <authorList>
            <person name="Wang X."/>
        </authorList>
    </citation>
    <scope>NUCLEOTIDE SEQUENCE [LARGE SCALE GENOMIC DNA]</scope>
    <source>
        <strain evidence="14 15">CICC 11023</strain>
    </source>
</reference>
<comment type="caution">
    <text evidence="14">The sequence shown here is derived from an EMBL/GenBank/DDBJ whole genome shotgun (WGS) entry which is preliminary data.</text>
</comment>
<comment type="function">
    <text evidence="8">Catalyzes the phosphorylation of D-xylulose to D-xylulose 5-phosphate.</text>
</comment>
<dbReference type="RefSeq" id="WP_150407130.1">
    <property type="nucleotide sequence ID" value="NZ_VXLC01000028.1"/>
</dbReference>
<dbReference type="InterPro" id="IPR018484">
    <property type="entry name" value="FGGY_N"/>
</dbReference>
<evidence type="ECO:0000313" key="15">
    <source>
        <dbReference type="Proteomes" id="UP000323876"/>
    </source>
</evidence>
<keyword evidence="2 8" id="KW-0859">Xylose metabolism</keyword>
<evidence type="ECO:0000256" key="6">
    <source>
        <dbReference type="ARBA" id="ARBA00022840"/>
    </source>
</evidence>
<keyword evidence="7 8" id="KW-0119">Carbohydrate metabolism</keyword>
<evidence type="ECO:0000256" key="8">
    <source>
        <dbReference type="HAMAP-Rule" id="MF_02220"/>
    </source>
</evidence>
<dbReference type="EMBL" id="VXLC01000028">
    <property type="protein sequence ID" value="KAA8882920.1"/>
    <property type="molecule type" value="Genomic_DNA"/>
</dbReference>
<dbReference type="GO" id="GO:0005524">
    <property type="term" value="F:ATP binding"/>
    <property type="evidence" value="ECO:0007669"/>
    <property type="project" value="UniProtKB-UniRule"/>
</dbReference>
<evidence type="ECO:0000259" key="13">
    <source>
        <dbReference type="Pfam" id="PF02782"/>
    </source>
</evidence>
<keyword evidence="6 8" id="KW-0067">ATP-binding</keyword>
<keyword evidence="5 8" id="KW-0418">Kinase</keyword>
<dbReference type="GO" id="GO:0004856">
    <property type="term" value="F:D-xylulokinase activity"/>
    <property type="evidence" value="ECO:0007669"/>
    <property type="project" value="UniProtKB-UniRule"/>
</dbReference>
<evidence type="ECO:0000256" key="11">
    <source>
        <dbReference type="SAM" id="MobiDB-lite"/>
    </source>
</evidence>
<dbReference type="PIRSF" id="PIRSF000538">
    <property type="entry name" value="GlpK"/>
    <property type="match status" value="1"/>
</dbReference>
<dbReference type="Gene3D" id="3.30.420.40">
    <property type="match status" value="2"/>
</dbReference>
<evidence type="ECO:0000256" key="4">
    <source>
        <dbReference type="ARBA" id="ARBA00022741"/>
    </source>
</evidence>
<comment type="catalytic activity">
    <reaction evidence="8 10">
        <text>D-xylulose + ATP = D-xylulose 5-phosphate + ADP + H(+)</text>
        <dbReference type="Rhea" id="RHEA:10964"/>
        <dbReference type="ChEBI" id="CHEBI:15378"/>
        <dbReference type="ChEBI" id="CHEBI:17140"/>
        <dbReference type="ChEBI" id="CHEBI:30616"/>
        <dbReference type="ChEBI" id="CHEBI:57737"/>
        <dbReference type="ChEBI" id="CHEBI:456216"/>
        <dbReference type="EC" id="2.7.1.17"/>
    </reaction>
</comment>
<dbReference type="CDD" id="cd07809">
    <property type="entry name" value="ASKHA_NBD_FGGY_BaXK-like"/>
    <property type="match status" value="1"/>
</dbReference>
<evidence type="ECO:0000256" key="5">
    <source>
        <dbReference type="ARBA" id="ARBA00022777"/>
    </source>
</evidence>
<evidence type="ECO:0000313" key="14">
    <source>
        <dbReference type="EMBL" id="KAA8882920.1"/>
    </source>
</evidence>
<proteinExistence type="inferred from homology"/>
<evidence type="ECO:0000256" key="9">
    <source>
        <dbReference type="RuleBase" id="RU003733"/>
    </source>
</evidence>
<dbReference type="InterPro" id="IPR018483">
    <property type="entry name" value="Carb_kinase_FGGY_CS"/>
</dbReference>
<protein>
    <recommendedName>
        <fullName evidence="8 10">Xylulose kinase</fullName>
        <shortName evidence="8 10">Xylulokinase</shortName>
        <ecNumber evidence="8 10">2.7.1.17</ecNumber>
    </recommendedName>
</protein>
<feature type="binding site" evidence="8">
    <location>
        <begin position="71"/>
        <end position="72"/>
    </location>
    <ligand>
        <name>substrate</name>
    </ligand>
</feature>
<dbReference type="GO" id="GO:0005998">
    <property type="term" value="P:xylulose catabolic process"/>
    <property type="evidence" value="ECO:0007669"/>
    <property type="project" value="UniProtKB-UniRule"/>
</dbReference>
<name>A0A5N0E2R0_9NOCA</name>
<dbReference type="EC" id="2.7.1.17" evidence="8 10"/>
<dbReference type="HAMAP" id="MF_02220">
    <property type="entry name" value="XylB"/>
    <property type="match status" value="1"/>
</dbReference>
<dbReference type="Proteomes" id="UP000323876">
    <property type="component" value="Unassembled WGS sequence"/>
</dbReference>
<evidence type="ECO:0000256" key="2">
    <source>
        <dbReference type="ARBA" id="ARBA00022629"/>
    </source>
</evidence>
<feature type="compositionally biased region" description="Basic residues" evidence="11">
    <location>
        <begin position="482"/>
        <end position="493"/>
    </location>
</feature>
<feature type="active site" description="Proton acceptor" evidence="8">
    <location>
        <position position="230"/>
    </location>
</feature>
<dbReference type="SUPFAM" id="SSF53067">
    <property type="entry name" value="Actin-like ATPase domain"/>
    <property type="match status" value="2"/>
</dbReference>
<organism evidence="14 15">
    <name type="scientific">Nocardia colli</name>
    <dbReference type="NCBI Taxonomy" id="2545717"/>
    <lineage>
        <taxon>Bacteria</taxon>
        <taxon>Bacillati</taxon>
        <taxon>Actinomycetota</taxon>
        <taxon>Actinomycetes</taxon>
        <taxon>Mycobacteriales</taxon>
        <taxon>Nocardiaceae</taxon>
        <taxon>Nocardia</taxon>
    </lineage>
</organism>
<dbReference type="PANTHER" id="PTHR43095">
    <property type="entry name" value="SUGAR KINASE"/>
    <property type="match status" value="1"/>
</dbReference>
<dbReference type="NCBIfam" id="TIGR01312">
    <property type="entry name" value="XylB"/>
    <property type="match status" value="1"/>
</dbReference>
<sequence length="493" mass="51029">MCAAMVAGVDSSTQSCKVVVCAADTGEILHQAQARHPDGTEVAPQAWWEALCAAGDGLFEQVDAIAVAGQQHGMVAVDADGNPVRDALLWNDVRSAAAADELILELGGAQAWAEAVGSVPLAAFTVTKLRWLADHEPELADRTARVMLPHDYLTWRLRGGGPSNPGLEPTTDRGDASGTGYWSPADCEYRKDLLALGFRGRTPELPRVLAPAEVAGRTPGGALVAAGTGDNAGAALGLGLGEGDVVVSLGTSGTVFARSVAPSADASGAVAGFADATGAFLPLVCTLNAARVLEYAADLLGVDLATLESLAAQAPPGADGLVLLPYLSGERTPNLPHATGSLHGLRPETMRPSHIARAAFEGMLCNMAEALDHLRSRGTGVRRILLIGGAARSSLVAEIAAQIFGVPVTVPQPNEYVALGAARQAAWALSGAAEPPIWSARTVAEIPAPDAPAIGSRIRAEYQRAQGDLYGRSGAVPPVPAPRRRRRSHERRT</sequence>
<dbReference type="InterPro" id="IPR050406">
    <property type="entry name" value="FGGY_Carb_Kinase"/>
</dbReference>
<dbReference type="OrthoDB" id="9805576at2"/>
<dbReference type="InterPro" id="IPR043129">
    <property type="entry name" value="ATPase_NBD"/>
</dbReference>
<dbReference type="Pfam" id="PF02782">
    <property type="entry name" value="FGGY_C"/>
    <property type="match status" value="1"/>
</dbReference>
<dbReference type="AlphaFoldDB" id="A0A5N0E2R0"/>
<dbReference type="GO" id="GO:0042732">
    <property type="term" value="P:D-xylose metabolic process"/>
    <property type="evidence" value="ECO:0007669"/>
    <property type="project" value="UniProtKB-KW"/>
</dbReference>
<dbReference type="InterPro" id="IPR018485">
    <property type="entry name" value="FGGY_C"/>
</dbReference>
<evidence type="ECO:0000256" key="7">
    <source>
        <dbReference type="ARBA" id="ARBA00023277"/>
    </source>
</evidence>